<feature type="region of interest" description="Disordered" evidence="12">
    <location>
        <begin position="61"/>
        <end position="86"/>
    </location>
</feature>
<dbReference type="Gene3D" id="2.40.170.20">
    <property type="entry name" value="TonB-dependent receptor, beta-barrel domain"/>
    <property type="match status" value="1"/>
</dbReference>
<dbReference type="GO" id="GO:0015344">
    <property type="term" value="F:siderophore uptake transmembrane transporter activity"/>
    <property type="evidence" value="ECO:0007669"/>
    <property type="project" value="TreeGrafter"/>
</dbReference>
<dbReference type="Pfam" id="PF00593">
    <property type="entry name" value="TonB_dep_Rec_b-barrel"/>
    <property type="match status" value="1"/>
</dbReference>
<evidence type="ECO:0000256" key="12">
    <source>
        <dbReference type="SAM" id="MobiDB-lite"/>
    </source>
</evidence>
<evidence type="ECO:0000256" key="13">
    <source>
        <dbReference type="SAM" id="SignalP"/>
    </source>
</evidence>
<evidence type="ECO:0000256" key="6">
    <source>
        <dbReference type="ARBA" id="ARBA00023077"/>
    </source>
</evidence>
<dbReference type="RefSeq" id="WP_083386795.1">
    <property type="nucleotide sequence ID" value="NZ_FNWO01000012.1"/>
</dbReference>
<reference evidence="17" key="1">
    <citation type="submission" date="2016-10" db="EMBL/GenBank/DDBJ databases">
        <authorList>
            <person name="Varghese N."/>
            <person name="Submissions S."/>
        </authorList>
    </citation>
    <scope>NUCLEOTIDE SEQUENCE [LARGE SCALE GENOMIC DNA]</scope>
    <source>
        <strain evidence="17">DSM 13234</strain>
    </source>
</reference>
<dbReference type="InterPro" id="IPR000531">
    <property type="entry name" value="Beta-barrel_TonB"/>
</dbReference>
<evidence type="ECO:0000259" key="14">
    <source>
        <dbReference type="Pfam" id="PF00593"/>
    </source>
</evidence>
<evidence type="ECO:0000256" key="11">
    <source>
        <dbReference type="RuleBase" id="RU003357"/>
    </source>
</evidence>
<evidence type="ECO:0000313" key="16">
    <source>
        <dbReference type="EMBL" id="SEH51156.1"/>
    </source>
</evidence>
<keyword evidence="5 10" id="KW-0812">Transmembrane</keyword>
<keyword evidence="9 10" id="KW-0998">Cell outer membrane</keyword>
<feature type="domain" description="TonB-dependent receptor plug" evidence="15">
    <location>
        <begin position="88"/>
        <end position="188"/>
    </location>
</feature>
<keyword evidence="6 11" id="KW-0798">TonB box</keyword>
<sequence length="758" mass="81816">MPLSSSIPTSLRSRAVASTAIALVLAASIVDPVLAQTNDPGDSSPTGIESGVAEVVVTDTADTEKEGTAESGYRHQTGQVGPLGKRALRDTPYSLNVTSGELIENSNAHTVADALKTNPTATMLMSPGGYSTMSRMMVRGFNAADQNEFRDGLVDRSFSFVPLENVERIEVLNGFSGFLTGFGAQGGTVNYVSKKPTDTPLASLSSGVYGGAIAFGHADLGGRVASTGNRLGYRLNAYHEDGETYIENSSQQRSLFSLALDYRLAPDTKVWADIWHQKYRATGLQTYINPSNIATMGVPDASKFDPTKQYGQGWTYNKAEKTLAGVGVDSKLNDTFSTRIGYRHGFMWRDYATVSDVLTSETTYQQYYTRSARQYEVTNSAYAMLDAKVDTLGIQHDLTAGYNGTKYYFIRGLDVRRGPGVTSNGLLLGTSTLDSTSVFGDPNLSAGGKTQYNPSRMDNYLLGDVIKFNEYVSVLAGITHARVSSQTMGWGTSGTVSATQTVNSRSTQSADTPSLAVMVKPIPSVTTYASYNESLEVGGTAGSTYTYNGTTRAVGNAGQTLAAMVSKQYEVGVKNELGRMDLATALFRIEKTNQYTDPTDSIYKQDGLQVHQGIEFTATGKITDSLTFIGGFTWLDARIVNAASNPLSEGKSPINVPDWQGRAYLEYALPFVPDLTLTGGANYYGRRPIDTANTKFIHEVATVDLGMRFTPDIEGHPVVANLGVTNLFDTAYWAYYRDGEGLLLGQPRLLSLSVKATW</sequence>
<evidence type="ECO:0000256" key="5">
    <source>
        <dbReference type="ARBA" id="ARBA00022692"/>
    </source>
</evidence>
<dbReference type="NCBIfam" id="TIGR01783">
    <property type="entry name" value="TonB-siderophor"/>
    <property type="match status" value="1"/>
</dbReference>
<keyword evidence="3 10" id="KW-0813">Transport</keyword>
<dbReference type="PANTHER" id="PTHR32552:SF82">
    <property type="entry name" value="FCUA PROTEIN"/>
    <property type="match status" value="1"/>
</dbReference>
<evidence type="ECO:0000256" key="2">
    <source>
        <dbReference type="ARBA" id="ARBA00009810"/>
    </source>
</evidence>
<proteinExistence type="inferred from homology"/>
<comment type="subcellular location">
    <subcellularLocation>
        <location evidence="1 10">Cell outer membrane</location>
        <topology evidence="1 10">Multi-pass membrane protein</topology>
    </subcellularLocation>
</comment>
<dbReference type="InterPro" id="IPR010105">
    <property type="entry name" value="TonB_sidphr_rcpt"/>
</dbReference>
<dbReference type="PROSITE" id="PS52016">
    <property type="entry name" value="TONB_DEPENDENT_REC_3"/>
    <property type="match status" value="1"/>
</dbReference>
<organism evidence="16 17">
    <name type="scientific">Magnetospirillum fulvum</name>
    <name type="common">Rhodospirillum fulvum</name>
    <dbReference type="NCBI Taxonomy" id="1082"/>
    <lineage>
        <taxon>Bacteria</taxon>
        <taxon>Pseudomonadati</taxon>
        <taxon>Pseudomonadota</taxon>
        <taxon>Alphaproteobacteria</taxon>
        <taxon>Rhodospirillales</taxon>
        <taxon>Rhodospirillaceae</taxon>
        <taxon>Magnetospirillum</taxon>
    </lineage>
</organism>
<dbReference type="GO" id="GO:0038023">
    <property type="term" value="F:signaling receptor activity"/>
    <property type="evidence" value="ECO:0007669"/>
    <property type="project" value="InterPro"/>
</dbReference>
<dbReference type="Gene3D" id="2.170.130.10">
    <property type="entry name" value="TonB-dependent receptor, plug domain"/>
    <property type="match status" value="1"/>
</dbReference>
<dbReference type="SUPFAM" id="SSF56935">
    <property type="entry name" value="Porins"/>
    <property type="match status" value="1"/>
</dbReference>
<dbReference type="Pfam" id="PF07715">
    <property type="entry name" value="Plug"/>
    <property type="match status" value="1"/>
</dbReference>
<keyword evidence="7 10" id="KW-0472">Membrane</keyword>
<keyword evidence="8" id="KW-0675">Receptor</keyword>
<evidence type="ECO:0000256" key="3">
    <source>
        <dbReference type="ARBA" id="ARBA00022448"/>
    </source>
</evidence>
<evidence type="ECO:0000256" key="8">
    <source>
        <dbReference type="ARBA" id="ARBA00023170"/>
    </source>
</evidence>
<dbReference type="InterPro" id="IPR037066">
    <property type="entry name" value="Plug_dom_sf"/>
</dbReference>
<dbReference type="Proteomes" id="UP000182983">
    <property type="component" value="Unassembled WGS sequence"/>
</dbReference>
<dbReference type="GO" id="GO:0009279">
    <property type="term" value="C:cell outer membrane"/>
    <property type="evidence" value="ECO:0007669"/>
    <property type="project" value="UniProtKB-SubCell"/>
</dbReference>
<protein>
    <submittedName>
        <fullName evidence="16">Iron complex outermembrane recepter protein</fullName>
    </submittedName>
</protein>
<dbReference type="AlphaFoldDB" id="A0A1H6ITX7"/>
<dbReference type="CDD" id="cd01347">
    <property type="entry name" value="ligand_gated_channel"/>
    <property type="match status" value="1"/>
</dbReference>
<feature type="domain" description="TonB-dependent receptor-like beta-barrel" evidence="14">
    <location>
        <begin position="290"/>
        <end position="727"/>
    </location>
</feature>
<keyword evidence="17" id="KW-1185">Reference proteome</keyword>
<dbReference type="InterPro" id="IPR012910">
    <property type="entry name" value="Plug_dom"/>
</dbReference>
<evidence type="ECO:0000259" key="15">
    <source>
        <dbReference type="Pfam" id="PF07715"/>
    </source>
</evidence>
<dbReference type="EMBL" id="FNWO01000012">
    <property type="protein sequence ID" value="SEH51156.1"/>
    <property type="molecule type" value="Genomic_DNA"/>
</dbReference>
<comment type="similarity">
    <text evidence="2 10 11">Belongs to the TonB-dependent receptor family.</text>
</comment>
<feature type="chain" id="PRO_5010292847" evidence="13">
    <location>
        <begin position="36"/>
        <end position="758"/>
    </location>
</feature>
<gene>
    <name evidence="16" type="ORF">SAMN04244559_02694</name>
</gene>
<keyword evidence="13" id="KW-0732">Signal</keyword>
<evidence type="ECO:0000256" key="1">
    <source>
        <dbReference type="ARBA" id="ARBA00004571"/>
    </source>
</evidence>
<evidence type="ECO:0000256" key="7">
    <source>
        <dbReference type="ARBA" id="ARBA00023136"/>
    </source>
</evidence>
<evidence type="ECO:0000313" key="17">
    <source>
        <dbReference type="Proteomes" id="UP000182983"/>
    </source>
</evidence>
<accession>A0A1H6ITX7</accession>
<evidence type="ECO:0000256" key="10">
    <source>
        <dbReference type="PROSITE-ProRule" id="PRU01360"/>
    </source>
</evidence>
<dbReference type="InterPro" id="IPR036942">
    <property type="entry name" value="Beta-barrel_TonB_sf"/>
</dbReference>
<dbReference type="GO" id="GO:0015891">
    <property type="term" value="P:siderophore transport"/>
    <property type="evidence" value="ECO:0007669"/>
    <property type="project" value="InterPro"/>
</dbReference>
<evidence type="ECO:0000256" key="4">
    <source>
        <dbReference type="ARBA" id="ARBA00022452"/>
    </source>
</evidence>
<dbReference type="InterPro" id="IPR039426">
    <property type="entry name" value="TonB-dep_rcpt-like"/>
</dbReference>
<evidence type="ECO:0000256" key="9">
    <source>
        <dbReference type="ARBA" id="ARBA00023237"/>
    </source>
</evidence>
<feature type="signal peptide" evidence="13">
    <location>
        <begin position="1"/>
        <end position="35"/>
    </location>
</feature>
<keyword evidence="4 10" id="KW-1134">Transmembrane beta strand</keyword>
<name>A0A1H6ITX7_MAGFU</name>
<dbReference type="PANTHER" id="PTHR32552">
    <property type="entry name" value="FERRICHROME IRON RECEPTOR-RELATED"/>
    <property type="match status" value="1"/>
</dbReference>